<proteinExistence type="predicted"/>
<keyword evidence="2" id="KW-1185">Reference proteome</keyword>
<dbReference type="Pfam" id="PF19026">
    <property type="entry name" value="UBA_HYPK"/>
    <property type="match status" value="1"/>
</dbReference>
<dbReference type="PANTHER" id="PTHR31184">
    <property type="entry name" value="HUNTINGTIN-INTERACTING PROTEIN K FAMILY MEMBER"/>
    <property type="match status" value="1"/>
</dbReference>
<dbReference type="STRING" id="22663.A0A2I0IVR0"/>
<dbReference type="AlphaFoldDB" id="A0A2I0IVR0"/>
<dbReference type="Proteomes" id="UP000233551">
    <property type="component" value="Unassembled WGS sequence"/>
</dbReference>
<dbReference type="PANTHER" id="PTHR31184:SF2">
    <property type="entry name" value="HUNTINGTIN-INTERACTING PROTEIN K"/>
    <property type="match status" value="1"/>
</dbReference>
<accession>A0A2I0IVR0</accession>
<evidence type="ECO:0000313" key="2">
    <source>
        <dbReference type="Proteomes" id="UP000233551"/>
    </source>
</evidence>
<dbReference type="InterPro" id="IPR044034">
    <property type="entry name" value="NAC-like_UBA"/>
</dbReference>
<name>A0A2I0IVR0_PUNGR</name>
<dbReference type="EMBL" id="PGOL01002435">
    <property type="protein sequence ID" value="PKI48074.1"/>
    <property type="molecule type" value="Genomic_DNA"/>
</dbReference>
<dbReference type="GO" id="GO:0050821">
    <property type="term" value="P:protein stabilization"/>
    <property type="evidence" value="ECO:0007669"/>
    <property type="project" value="TreeGrafter"/>
</dbReference>
<dbReference type="OrthoDB" id="285219at2759"/>
<reference evidence="1 2" key="1">
    <citation type="submission" date="2017-11" db="EMBL/GenBank/DDBJ databases">
        <title>De-novo sequencing of pomegranate (Punica granatum L.) genome.</title>
        <authorList>
            <person name="Akparov Z."/>
            <person name="Amiraslanov A."/>
            <person name="Hajiyeva S."/>
            <person name="Abbasov M."/>
            <person name="Kaur K."/>
            <person name="Hamwieh A."/>
            <person name="Solovyev V."/>
            <person name="Salamov A."/>
            <person name="Braich B."/>
            <person name="Kosarev P."/>
            <person name="Mahmoud A."/>
            <person name="Hajiyev E."/>
            <person name="Babayeva S."/>
            <person name="Izzatullayeva V."/>
            <person name="Mammadov A."/>
            <person name="Mammadov A."/>
            <person name="Sharifova S."/>
            <person name="Ojaghi J."/>
            <person name="Eynullazada K."/>
            <person name="Bayramov B."/>
            <person name="Abdulazimova A."/>
            <person name="Shahmuradov I."/>
        </authorList>
    </citation>
    <scope>NUCLEOTIDE SEQUENCE [LARGE SCALE GENOMIC DNA]</scope>
    <source>
        <strain evidence="2">cv. AG2017</strain>
        <tissue evidence="1">Leaf</tissue>
    </source>
</reference>
<comment type="caution">
    <text evidence="1">The sequence shown here is derived from an EMBL/GenBank/DDBJ whole genome shotgun (WGS) entry which is preliminary data.</text>
</comment>
<dbReference type="CDD" id="cd14361">
    <property type="entry name" value="UBA_HYPK"/>
    <property type="match status" value="1"/>
</dbReference>
<evidence type="ECO:0000313" key="1">
    <source>
        <dbReference type="EMBL" id="PKI48074.1"/>
    </source>
</evidence>
<dbReference type="InterPro" id="IPR038922">
    <property type="entry name" value="HYPK_UBA"/>
</dbReference>
<sequence>MEGGEEAGADRVVDSKDMQQQSKAFDKLTDRVEDRQLDSTRVQEAMASISASTEADRNAMRLREKELAAVKIDAGDVDIIANELELDKKVAERTLREHKGDAVAAIRFLLR</sequence>
<dbReference type="GeneID" id="116207654"/>
<gene>
    <name evidence="1" type="ORF">CRG98_031518</name>
</gene>
<protein>
    <submittedName>
        <fullName evidence="1">Uncharacterized protein</fullName>
    </submittedName>
</protein>
<dbReference type="InterPro" id="IPR052617">
    <property type="entry name" value="Huntingtin-int_K"/>
</dbReference>
<organism evidence="1 2">
    <name type="scientific">Punica granatum</name>
    <name type="common">Pomegranate</name>
    <dbReference type="NCBI Taxonomy" id="22663"/>
    <lineage>
        <taxon>Eukaryota</taxon>
        <taxon>Viridiplantae</taxon>
        <taxon>Streptophyta</taxon>
        <taxon>Embryophyta</taxon>
        <taxon>Tracheophyta</taxon>
        <taxon>Spermatophyta</taxon>
        <taxon>Magnoliopsida</taxon>
        <taxon>eudicotyledons</taxon>
        <taxon>Gunneridae</taxon>
        <taxon>Pentapetalae</taxon>
        <taxon>rosids</taxon>
        <taxon>malvids</taxon>
        <taxon>Myrtales</taxon>
        <taxon>Lythraceae</taxon>
        <taxon>Punica</taxon>
    </lineage>
</organism>